<dbReference type="SMART" id="SM00355">
    <property type="entry name" value="ZnF_C2H2"/>
    <property type="match status" value="4"/>
</dbReference>
<evidence type="ECO:0000256" key="8">
    <source>
        <dbReference type="SAM" id="MobiDB-lite"/>
    </source>
</evidence>
<evidence type="ECO:0000256" key="1">
    <source>
        <dbReference type="ARBA" id="ARBA00004123"/>
    </source>
</evidence>
<feature type="domain" description="C2H2-type" evidence="9">
    <location>
        <begin position="288"/>
        <end position="310"/>
    </location>
</feature>
<dbReference type="OrthoDB" id="6365676at2759"/>
<keyword evidence="6" id="KW-0539">Nucleus</keyword>
<protein>
    <recommendedName>
        <fullName evidence="9">C2H2-type domain-containing protein</fullName>
    </recommendedName>
</protein>
<proteinExistence type="predicted"/>
<dbReference type="Gene3D" id="3.30.160.60">
    <property type="entry name" value="Classic Zinc Finger"/>
    <property type="match status" value="1"/>
</dbReference>
<keyword evidence="11" id="KW-1185">Reference proteome</keyword>
<reference evidence="10" key="1">
    <citation type="submission" date="2022-03" db="EMBL/GenBank/DDBJ databases">
        <authorList>
            <person name="Sayadi A."/>
        </authorList>
    </citation>
    <scope>NUCLEOTIDE SEQUENCE</scope>
</reference>
<evidence type="ECO:0000256" key="6">
    <source>
        <dbReference type="ARBA" id="ARBA00023242"/>
    </source>
</evidence>
<feature type="region of interest" description="Disordered" evidence="8">
    <location>
        <begin position="93"/>
        <end position="122"/>
    </location>
</feature>
<accession>A0A9P0KPU0</accession>
<dbReference type="EMBL" id="CAKOFQ010006887">
    <property type="protein sequence ID" value="CAH1979953.1"/>
    <property type="molecule type" value="Genomic_DNA"/>
</dbReference>
<dbReference type="AlphaFoldDB" id="A0A9P0KPU0"/>
<evidence type="ECO:0000256" key="3">
    <source>
        <dbReference type="ARBA" id="ARBA00022737"/>
    </source>
</evidence>
<dbReference type="PROSITE" id="PS00028">
    <property type="entry name" value="ZINC_FINGER_C2H2_1"/>
    <property type="match status" value="3"/>
</dbReference>
<feature type="region of interest" description="Disordered" evidence="8">
    <location>
        <begin position="144"/>
        <end position="166"/>
    </location>
</feature>
<evidence type="ECO:0000259" key="9">
    <source>
        <dbReference type="PROSITE" id="PS50157"/>
    </source>
</evidence>
<evidence type="ECO:0000256" key="7">
    <source>
        <dbReference type="PROSITE-ProRule" id="PRU00042"/>
    </source>
</evidence>
<dbReference type="PANTHER" id="PTHR24376:SF235">
    <property type="entry name" value="C2H2-TYPE DOMAIN-CONTAINING PROTEIN"/>
    <property type="match status" value="1"/>
</dbReference>
<dbReference type="SUPFAM" id="SSF57667">
    <property type="entry name" value="beta-beta-alpha zinc fingers"/>
    <property type="match status" value="1"/>
</dbReference>
<evidence type="ECO:0000313" key="10">
    <source>
        <dbReference type="EMBL" id="CAH1979953.1"/>
    </source>
</evidence>
<keyword evidence="4 7" id="KW-0863">Zinc-finger</keyword>
<dbReference type="PROSITE" id="PS50157">
    <property type="entry name" value="ZINC_FINGER_C2H2_2"/>
    <property type="match status" value="1"/>
</dbReference>
<gene>
    <name evidence="10" type="ORF">ACAOBT_LOCUS13726</name>
</gene>
<feature type="compositionally biased region" description="Basic and acidic residues" evidence="8">
    <location>
        <begin position="93"/>
        <end position="111"/>
    </location>
</feature>
<dbReference type="GO" id="GO:0008270">
    <property type="term" value="F:zinc ion binding"/>
    <property type="evidence" value="ECO:0007669"/>
    <property type="project" value="UniProtKB-KW"/>
</dbReference>
<evidence type="ECO:0000256" key="4">
    <source>
        <dbReference type="ARBA" id="ARBA00022771"/>
    </source>
</evidence>
<name>A0A9P0KPU0_ACAOB</name>
<organism evidence="10 11">
    <name type="scientific">Acanthoscelides obtectus</name>
    <name type="common">Bean weevil</name>
    <name type="synonym">Bruchus obtectus</name>
    <dbReference type="NCBI Taxonomy" id="200917"/>
    <lineage>
        <taxon>Eukaryota</taxon>
        <taxon>Metazoa</taxon>
        <taxon>Ecdysozoa</taxon>
        <taxon>Arthropoda</taxon>
        <taxon>Hexapoda</taxon>
        <taxon>Insecta</taxon>
        <taxon>Pterygota</taxon>
        <taxon>Neoptera</taxon>
        <taxon>Endopterygota</taxon>
        <taxon>Coleoptera</taxon>
        <taxon>Polyphaga</taxon>
        <taxon>Cucujiformia</taxon>
        <taxon>Chrysomeloidea</taxon>
        <taxon>Chrysomelidae</taxon>
        <taxon>Bruchinae</taxon>
        <taxon>Bruchini</taxon>
        <taxon>Acanthoscelides</taxon>
    </lineage>
</organism>
<dbReference type="PANTHER" id="PTHR24376">
    <property type="entry name" value="ZINC FINGER PROTEIN"/>
    <property type="match status" value="1"/>
</dbReference>
<dbReference type="GO" id="GO:0001228">
    <property type="term" value="F:DNA-binding transcription activator activity, RNA polymerase II-specific"/>
    <property type="evidence" value="ECO:0007669"/>
    <property type="project" value="TreeGrafter"/>
</dbReference>
<evidence type="ECO:0000313" key="11">
    <source>
        <dbReference type="Proteomes" id="UP001152888"/>
    </source>
</evidence>
<dbReference type="GO" id="GO:0000978">
    <property type="term" value="F:RNA polymerase II cis-regulatory region sequence-specific DNA binding"/>
    <property type="evidence" value="ECO:0007669"/>
    <property type="project" value="TreeGrafter"/>
</dbReference>
<keyword evidence="3" id="KW-0677">Repeat</keyword>
<keyword evidence="2" id="KW-0479">Metal-binding</keyword>
<comment type="caution">
    <text evidence="10">The sequence shown here is derived from an EMBL/GenBank/DDBJ whole genome shotgun (WGS) entry which is preliminary data.</text>
</comment>
<dbReference type="InterPro" id="IPR036236">
    <property type="entry name" value="Znf_C2H2_sf"/>
</dbReference>
<dbReference type="GO" id="GO:0005634">
    <property type="term" value="C:nucleus"/>
    <property type="evidence" value="ECO:0007669"/>
    <property type="project" value="UniProtKB-SubCell"/>
</dbReference>
<keyword evidence="5" id="KW-0862">Zinc</keyword>
<evidence type="ECO:0000256" key="5">
    <source>
        <dbReference type="ARBA" id="ARBA00022833"/>
    </source>
</evidence>
<sequence>MTGEICIMCLKKDVTLFNVHTVYDTIKKNFGELYGSQVRGIIDPSDCVCYDCFIVLDKLAKAKRQIWNTICRKIQKGTAQMEKTLQGIDTIKMEAKQKPDDSEQEEYDRVPRSGSPQNSSALLEHTHSESYNKKMEDAIALTQYQKANGDHTRKRKRSKSSLGARSLKRCSSTTSVSSVSSYISTETCDEVADINAWNIRRALSRTPNSVYSSSCVTDSSTVEYDDVGRLVKKRTRSVSRAQEEEKLRLESVEGTIFYCTEKDCDGSFMDLDLYNLHRTIRHRALAMYICYECNKSYTTAEHLRLHSLTHDISSFFCLMCGVEMPNCAELQKHLDEHLAYSVPCKYCDKSFLSKSACAQHCQVKHKKTRYRRLNRCEHLIIDRVDFKPLSTNDNQEDRTYKAYIIEQGSSTRLDVNPENLRMMNIENTEDDLPSGEVEAEYETKEVEENIAQPEELAEEISQELVEEGVIQEEEIVENGISEESFSELLSSSEMLEDVRENCD</sequence>
<dbReference type="InterPro" id="IPR013087">
    <property type="entry name" value="Znf_C2H2_type"/>
</dbReference>
<dbReference type="Proteomes" id="UP001152888">
    <property type="component" value="Unassembled WGS sequence"/>
</dbReference>
<comment type="subcellular location">
    <subcellularLocation>
        <location evidence="1">Nucleus</location>
    </subcellularLocation>
</comment>
<evidence type="ECO:0000256" key="2">
    <source>
        <dbReference type="ARBA" id="ARBA00022723"/>
    </source>
</evidence>